<dbReference type="STRING" id="154981.AKJ29_04895"/>
<keyword evidence="3" id="KW-1185">Reference proteome</keyword>
<dbReference type="Proteomes" id="UP000050471">
    <property type="component" value="Unassembled WGS sequence"/>
</dbReference>
<evidence type="ECO:0000313" key="3">
    <source>
        <dbReference type="Proteomes" id="UP000050471"/>
    </source>
</evidence>
<reference evidence="2 3" key="1">
    <citation type="submission" date="2015-09" db="EMBL/GenBank/DDBJ databases">
        <title>Draft genome sequence of Aliiroseovarius crassostreae CV919-312TSm, the causative agent of Roseovarius Oyster Disease (formerly Juvenile Oyster Disease).</title>
        <authorList>
            <person name="Kessner L."/>
            <person name="Spinard E."/>
            <person name="Nelson D."/>
        </authorList>
    </citation>
    <scope>NUCLEOTIDE SEQUENCE [LARGE SCALE GENOMIC DNA]</scope>
    <source>
        <strain evidence="2 3">CV919-312</strain>
    </source>
</reference>
<evidence type="ECO:0008006" key="4">
    <source>
        <dbReference type="Google" id="ProtNLM"/>
    </source>
</evidence>
<evidence type="ECO:0000256" key="1">
    <source>
        <dbReference type="SAM" id="MobiDB-lite"/>
    </source>
</evidence>
<sequence>MQMLVKTGHMMTGRLFGGWSEPRQNATSHEPKHSETGSMYEYRVIPAPSRGKKAKGVKTSEDRFALAMSDLLNEMAAAGWDYQRAETLPAEERKGLTGKTSTFRNLLVFRRERAWDDVKDTSPTVAATAAAEETNAPALPSAAKANEVPADAPALSRDGDSA</sequence>
<dbReference type="EMBL" id="LKBA01000023">
    <property type="protein sequence ID" value="KPN61950.1"/>
    <property type="molecule type" value="Genomic_DNA"/>
</dbReference>
<comment type="caution">
    <text evidence="2">The sequence shown here is derived from an EMBL/GenBank/DDBJ whole genome shotgun (WGS) entry which is preliminary data.</text>
</comment>
<evidence type="ECO:0000313" key="2">
    <source>
        <dbReference type="EMBL" id="KPN61950.1"/>
    </source>
</evidence>
<gene>
    <name evidence="2" type="ORF">AKJ29_04895</name>
</gene>
<dbReference type="AlphaFoldDB" id="A0A0P7HZE3"/>
<protein>
    <recommendedName>
        <fullName evidence="4">DUF4177 domain-containing protein</fullName>
    </recommendedName>
</protein>
<feature type="region of interest" description="Disordered" evidence="1">
    <location>
        <begin position="15"/>
        <end position="35"/>
    </location>
</feature>
<organism evidence="2 3">
    <name type="scientific">Aliiroseovarius crassostreae</name>
    <dbReference type="NCBI Taxonomy" id="154981"/>
    <lineage>
        <taxon>Bacteria</taxon>
        <taxon>Pseudomonadati</taxon>
        <taxon>Pseudomonadota</taxon>
        <taxon>Alphaproteobacteria</taxon>
        <taxon>Rhodobacterales</taxon>
        <taxon>Paracoccaceae</taxon>
        <taxon>Aliiroseovarius</taxon>
    </lineage>
</organism>
<feature type="region of interest" description="Disordered" evidence="1">
    <location>
        <begin position="131"/>
        <end position="162"/>
    </location>
</feature>
<accession>A0A0P7HZE3</accession>
<name>A0A0P7HZE3_9RHOB</name>
<proteinExistence type="predicted"/>